<evidence type="ECO:0000313" key="3">
    <source>
        <dbReference type="Proteomes" id="UP001165122"/>
    </source>
</evidence>
<organism evidence="2 3">
    <name type="scientific">Triparma laevis f. longispina</name>
    <dbReference type="NCBI Taxonomy" id="1714387"/>
    <lineage>
        <taxon>Eukaryota</taxon>
        <taxon>Sar</taxon>
        <taxon>Stramenopiles</taxon>
        <taxon>Ochrophyta</taxon>
        <taxon>Bolidophyceae</taxon>
        <taxon>Parmales</taxon>
        <taxon>Triparmaceae</taxon>
        <taxon>Triparma</taxon>
    </lineage>
</organism>
<dbReference type="InterPro" id="IPR012340">
    <property type="entry name" value="NA-bd_OB-fold"/>
</dbReference>
<sequence>MSYGGYEFNATNNDYGGTDPMQTSPNPASSSKDEKKVRKPTSDQFLLPCTIKQCLRASSPDGQLLIDGQDPHQIKLIACVKSKEEGETANTYELEDGTGLIEVKE</sequence>
<dbReference type="EMBL" id="BRXW01000519">
    <property type="protein sequence ID" value="GMH62598.1"/>
    <property type="molecule type" value="Genomic_DNA"/>
</dbReference>
<feature type="region of interest" description="Disordered" evidence="1">
    <location>
        <begin position="1"/>
        <end position="41"/>
    </location>
</feature>
<dbReference type="OrthoDB" id="25571at2759"/>
<feature type="compositionally biased region" description="Polar residues" evidence="1">
    <location>
        <begin position="9"/>
        <end position="30"/>
    </location>
</feature>
<gene>
    <name evidence="2" type="ORF">TrLO_g5602</name>
</gene>
<accession>A0A9W7E1N0</accession>
<comment type="caution">
    <text evidence="2">The sequence shown here is derived from an EMBL/GenBank/DDBJ whole genome shotgun (WGS) entry which is preliminary data.</text>
</comment>
<proteinExistence type="predicted"/>
<dbReference type="AlphaFoldDB" id="A0A9W7E1N0"/>
<feature type="non-terminal residue" evidence="2">
    <location>
        <position position="105"/>
    </location>
</feature>
<protein>
    <submittedName>
        <fullName evidence="2">Uncharacterized protein</fullName>
    </submittedName>
</protein>
<dbReference type="Proteomes" id="UP001165122">
    <property type="component" value="Unassembled WGS sequence"/>
</dbReference>
<evidence type="ECO:0000256" key="1">
    <source>
        <dbReference type="SAM" id="MobiDB-lite"/>
    </source>
</evidence>
<evidence type="ECO:0000313" key="2">
    <source>
        <dbReference type="EMBL" id="GMH62598.1"/>
    </source>
</evidence>
<dbReference type="SUPFAM" id="SSF50249">
    <property type="entry name" value="Nucleic acid-binding proteins"/>
    <property type="match status" value="1"/>
</dbReference>
<dbReference type="Gene3D" id="2.40.50.140">
    <property type="entry name" value="Nucleic acid-binding proteins"/>
    <property type="match status" value="1"/>
</dbReference>
<name>A0A9W7E1N0_9STRA</name>
<keyword evidence="3" id="KW-1185">Reference proteome</keyword>
<reference evidence="3" key="1">
    <citation type="journal article" date="2023" name="Commun. Biol.">
        <title>Genome analysis of Parmales, the sister group of diatoms, reveals the evolutionary specialization of diatoms from phago-mixotrophs to photoautotrophs.</title>
        <authorList>
            <person name="Ban H."/>
            <person name="Sato S."/>
            <person name="Yoshikawa S."/>
            <person name="Yamada K."/>
            <person name="Nakamura Y."/>
            <person name="Ichinomiya M."/>
            <person name="Sato N."/>
            <person name="Blanc-Mathieu R."/>
            <person name="Endo H."/>
            <person name="Kuwata A."/>
            <person name="Ogata H."/>
        </authorList>
    </citation>
    <scope>NUCLEOTIDE SEQUENCE [LARGE SCALE GENOMIC DNA]</scope>
    <source>
        <strain evidence="3">NIES 3700</strain>
    </source>
</reference>